<dbReference type="GO" id="GO:0019563">
    <property type="term" value="P:glycerol catabolic process"/>
    <property type="evidence" value="ECO:0007669"/>
    <property type="project" value="TreeGrafter"/>
</dbReference>
<evidence type="ECO:0000256" key="3">
    <source>
        <dbReference type="RuleBase" id="RU363013"/>
    </source>
</evidence>
<dbReference type="PANTHER" id="PTHR21139:SF42">
    <property type="entry name" value="TRIOSEPHOSPHATE ISOMERASE"/>
    <property type="match status" value="1"/>
</dbReference>
<dbReference type="CDD" id="cd00311">
    <property type="entry name" value="TIM"/>
    <property type="match status" value="1"/>
</dbReference>
<gene>
    <name evidence="4" type="ORF">A3B25_02835</name>
</gene>
<dbReference type="InterPro" id="IPR000652">
    <property type="entry name" value="Triosephosphate_isomerase"/>
</dbReference>
<dbReference type="InterPro" id="IPR035990">
    <property type="entry name" value="TIM_sf"/>
</dbReference>
<name>A0A1G2GX25_9BACT</name>
<dbReference type="Proteomes" id="UP000179106">
    <property type="component" value="Unassembled WGS sequence"/>
</dbReference>
<evidence type="ECO:0000313" key="4">
    <source>
        <dbReference type="EMBL" id="OGZ54765.1"/>
    </source>
</evidence>
<dbReference type="InterPro" id="IPR020861">
    <property type="entry name" value="Triosephosphate_isomerase_AS"/>
</dbReference>
<dbReference type="GO" id="GO:0005829">
    <property type="term" value="C:cytosol"/>
    <property type="evidence" value="ECO:0007669"/>
    <property type="project" value="TreeGrafter"/>
</dbReference>
<comment type="similarity">
    <text evidence="1 3">Belongs to the triosephosphate isomerase family.</text>
</comment>
<evidence type="ECO:0000313" key="5">
    <source>
        <dbReference type="Proteomes" id="UP000179106"/>
    </source>
</evidence>
<comment type="caution">
    <text evidence="4">The sequence shown here is derived from an EMBL/GenBank/DDBJ whole genome shotgun (WGS) entry which is preliminary data.</text>
</comment>
<organism evidence="4 5">
    <name type="scientific">Candidatus Ryanbacteria bacterium RIFCSPLOWO2_01_FULL_48_26</name>
    <dbReference type="NCBI Taxonomy" id="1802126"/>
    <lineage>
        <taxon>Bacteria</taxon>
        <taxon>Candidatus Ryaniibacteriota</taxon>
    </lineage>
</organism>
<sequence>MYMKLLIANWKLNMPKLNEWKNFSAPKNVDVIICPPFPYLLQTKEIVFPRLKLGAQDVFWSEKGPYTGEVSPTMLKECGAEYVIIGHSERRYWLGETDQMANRKIISALMNGLQPVLCVGEPESVRKKGFAAAKKFVADQLAKGLRFVKKKERVIVAYEPIWAVGTGAPDKPEDSAEMAVFIKSKTGGEMVYGGSITSKNARGFFERNEIGGALVGGASLDAEEFQKIAEIAGTA</sequence>
<dbReference type="UniPathway" id="UPA00109">
    <property type="reaction ID" value="UER00189"/>
</dbReference>
<evidence type="ECO:0000256" key="2">
    <source>
        <dbReference type="ARBA" id="ARBA00023235"/>
    </source>
</evidence>
<dbReference type="GO" id="GO:0006094">
    <property type="term" value="P:gluconeogenesis"/>
    <property type="evidence" value="ECO:0007669"/>
    <property type="project" value="UniProtKB-UniPathway"/>
</dbReference>
<keyword evidence="3" id="KW-0963">Cytoplasm</keyword>
<comment type="catalytic activity">
    <reaction evidence="3">
        <text>D-glyceraldehyde 3-phosphate = dihydroxyacetone phosphate</text>
        <dbReference type="Rhea" id="RHEA:18585"/>
        <dbReference type="ChEBI" id="CHEBI:57642"/>
        <dbReference type="ChEBI" id="CHEBI:59776"/>
        <dbReference type="EC" id="5.3.1.1"/>
    </reaction>
</comment>
<reference evidence="4 5" key="1">
    <citation type="journal article" date="2016" name="Nat. Commun.">
        <title>Thousands of microbial genomes shed light on interconnected biogeochemical processes in an aquifer system.</title>
        <authorList>
            <person name="Anantharaman K."/>
            <person name="Brown C.T."/>
            <person name="Hug L.A."/>
            <person name="Sharon I."/>
            <person name="Castelle C.J."/>
            <person name="Probst A.J."/>
            <person name="Thomas B.C."/>
            <person name="Singh A."/>
            <person name="Wilkins M.J."/>
            <person name="Karaoz U."/>
            <person name="Brodie E.L."/>
            <person name="Williams K.H."/>
            <person name="Hubbard S.S."/>
            <person name="Banfield J.F."/>
        </authorList>
    </citation>
    <scope>NUCLEOTIDE SEQUENCE [LARGE SCALE GENOMIC DNA]</scope>
</reference>
<dbReference type="Pfam" id="PF00121">
    <property type="entry name" value="TIM"/>
    <property type="match status" value="1"/>
</dbReference>
<dbReference type="PROSITE" id="PS51440">
    <property type="entry name" value="TIM_2"/>
    <property type="match status" value="1"/>
</dbReference>
<protein>
    <recommendedName>
        <fullName evidence="3">Triosephosphate isomerase</fullName>
        <ecNumber evidence="3">5.3.1.1</ecNumber>
    </recommendedName>
</protein>
<keyword evidence="2 3" id="KW-0413">Isomerase</keyword>
<dbReference type="AlphaFoldDB" id="A0A1G2GX25"/>
<dbReference type="GO" id="GO:0046166">
    <property type="term" value="P:glyceraldehyde-3-phosphate biosynthetic process"/>
    <property type="evidence" value="ECO:0007669"/>
    <property type="project" value="TreeGrafter"/>
</dbReference>
<keyword evidence="3" id="KW-0312">Gluconeogenesis</keyword>
<dbReference type="SUPFAM" id="SSF51351">
    <property type="entry name" value="Triosephosphate isomerase (TIM)"/>
    <property type="match status" value="1"/>
</dbReference>
<comment type="subunit">
    <text evidence="3">Homodimer.</text>
</comment>
<dbReference type="STRING" id="1802126.A3B25_02835"/>
<dbReference type="UniPathway" id="UPA00138"/>
<dbReference type="GO" id="GO:0006096">
    <property type="term" value="P:glycolytic process"/>
    <property type="evidence" value="ECO:0007669"/>
    <property type="project" value="UniProtKB-UniPathway"/>
</dbReference>
<dbReference type="PANTHER" id="PTHR21139">
    <property type="entry name" value="TRIOSEPHOSPHATE ISOMERASE"/>
    <property type="match status" value="1"/>
</dbReference>
<dbReference type="GO" id="GO:0004807">
    <property type="term" value="F:triose-phosphate isomerase activity"/>
    <property type="evidence" value="ECO:0007669"/>
    <property type="project" value="UniProtKB-EC"/>
</dbReference>
<comment type="subcellular location">
    <subcellularLocation>
        <location evidence="3">Cytoplasm</location>
    </subcellularLocation>
</comment>
<comment type="pathway">
    <text evidence="3">Carbohydrate degradation; glycolysis; D-glyceraldehyde 3-phosphate from glycerone phosphate: step 1/1.</text>
</comment>
<accession>A0A1G2GX25</accession>
<dbReference type="Gene3D" id="3.20.20.70">
    <property type="entry name" value="Aldolase class I"/>
    <property type="match status" value="1"/>
</dbReference>
<keyword evidence="3" id="KW-0324">Glycolysis</keyword>
<comment type="pathway">
    <text evidence="3">Carbohydrate biosynthesis; gluconeogenesis.</text>
</comment>
<dbReference type="EMBL" id="MHNW01000001">
    <property type="protein sequence ID" value="OGZ54765.1"/>
    <property type="molecule type" value="Genomic_DNA"/>
</dbReference>
<dbReference type="PROSITE" id="PS00171">
    <property type="entry name" value="TIM_1"/>
    <property type="match status" value="1"/>
</dbReference>
<proteinExistence type="inferred from homology"/>
<evidence type="ECO:0000256" key="1">
    <source>
        <dbReference type="ARBA" id="ARBA00007422"/>
    </source>
</evidence>
<dbReference type="EC" id="5.3.1.1" evidence="3"/>
<dbReference type="InterPro" id="IPR013785">
    <property type="entry name" value="Aldolase_TIM"/>
</dbReference>